<dbReference type="EMBL" id="ATBP01000156">
    <property type="protein sequence ID" value="ETR72361.1"/>
    <property type="molecule type" value="Genomic_DNA"/>
</dbReference>
<organism evidence="2 3">
    <name type="scientific">Candidatus Magnetoglobus multicellularis str. Araruama</name>
    <dbReference type="NCBI Taxonomy" id="890399"/>
    <lineage>
        <taxon>Bacteria</taxon>
        <taxon>Pseudomonadati</taxon>
        <taxon>Thermodesulfobacteriota</taxon>
        <taxon>Desulfobacteria</taxon>
        <taxon>Desulfobacterales</taxon>
        <taxon>Desulfobacteraceae</taxon>
        <taxon>Candidatus Magnetoglobus</taxon>
    </lineage>
</organism>
<evidence type="ECO:0000256" key="1">
    <source>
        <dbReference type="SAM" id="Phobius"/>
    </source>
</evidence>
<dbReference type="AlphaFoldDB" id="A0A1V1PBY9"/>
<dbReference type="Proteomes" id="UP000189670">
    <property type="component" value="Unassembled WGS sequence"/>
</dbReference>
<keyword evidence="1" id="KW-0472">Membrane</keyword>
<feature type="transmembrane region" description="Helical" evidence="1">
    <location>
        <begin position="75"/>
        <end position="94"/>
    </location>
</feature>
<sequence length="100" mass="11486">MIDSDNVYDLPRCGRPPTYSETFKLELIAFYCQTTPFPNSGRWTLRWAEIHLAAHPEIVNATPGKSTIHRILKEIILNLISTDIFSTSLILIFFRKCITC</sequence>
<evidence type="ECO:0000313" key="3">
    <source>
        <dbReference type="Proteomes" id="UP000189670"/>
    </source>
</evidence>
<keyword evidence="1" id="KW-0812">Transmembrane</keyword>
<gene>
    <name evidence="2" type="ORF">OMM_07547</name>
</gene>
<reference evidence="3" key="1">
    <citation type="submission" date="2012-11" db="EMBL/GenBank/DDBJ databases">
        <authorList>
            <person name="Lucero-Rivera Y.E."/>
            <person name="Tovar-Ramirez D."/>
        </authorList>
    </citation>
    <scope>NUCLEOTIDE SEQUENCE [LARGE SCALE GENOMIC DNA]</scope>
    <source>
        <strain evidence="3">Araruama</strain>
    </source>
</reference>
<comment type="caution">
    <text evidence="2">The sequence shown here is derived from an EMBL/GenBank/DDBJ whole genome shotgun (WGS) entry which is preliminary data.</text>
</comment>
<name>A0A1V1PBY9_9BACT</name>
<proteinExistence type="predicted"/>
<evidence type="ECO:0000313" key="2">
    <source>
        <dbReference type="EMBL" id="ETR72361.1"/>
    </source>
</evidence>
<protein>
    <submittedName>
        <fullName evidence="2">Uncharacterized protein</fullName>
    </submittedName>
</protein>
<keyword evidence="1" id="KW-1133">Transmembrane helix</keyword>
<accession>A0A1V1PBY9</accession>